<accession>A0AA45BYF1</accession>
<feature type="non-terminal residue" evidence="4">
    <location>
        <position position="49"/>
    </location>
</feature>
<name>A0AA45BYF1_CROSK</name>
<evidence type="ECO:0000313" key="5">
    <source>
        <dbReference type="Proteomes" id="UP000244856"/>
    </source>
</evidence>
<dbReference type="InterPro" id="IPR016177">
    <property type="entry name" value="DNA-bd_dom_sf"/>
</dbReference>
<dbReference type="GO" id="GO:0003677">
    <property type="term" value="F:DNA binding"/>
    <property type="evidence" value="ECO:0007669"/>
    <property type="project" value="InterPro"/>
</dbReference>
<sequence length="49" mass="5911">MGRRRSHERRDLPPNLYIRNNGYYCYRDPRTGKEFGLGRDRRIAITEAI</sequence>
<comment type="caution">
    <text evidence="4">The sequence shown here is derived from an EMBL/GenBank/DDBJ whole genome shotgun (WGS) entry which is preliminary data.</text>
</comment>
<comment type="similarity">
    <text evidence="1">Belongs to the 'phage' integrase family.</text>
</comment>
<dbReference type="AlphaFoldDB" id="A0AA45BYF1"/>
<evidence type="ECO:0000259" key="3">
    <source>
        <dbReference type="Pfam" id="PF09003"/>
    </source>
</evidence>
<keyword evidence="2" id="KW-0229">DNA integration</keyword>
<dbReference type="Proteomes" id="UP000244856">
    <property type="component" value="Unassembled WGS sequence"/>
</dbReference>
<dbReference type="Gene3D" id="3.30.160.60">
    <property type="entry name" value="Classic Zinc Finger"/>
    <property type="match status" value="1"/>
</dbReference>
<reference evidence="4 5" key="1">
    <citation type="submission" date="2017-04" db="EMBL/GenBank/DDBJ databases">
        <title>Cronobacter sakazakii, ST83 Lineage Isolates.</title>
        <authorList>
            <person name="Chase H."/>
            <person name="Tall B."/>
            <person name="Gopinath G."/>
            <person name="Lehner A."/>
        </authorList>
    </citation>
    <scope>NUCLEOTIDE SEQUENCE [LARGE SCALE GENOMIC DNA]</scope>
    <source>
        <strain evidence="4 5">MOD1_Comp15</strain>
    </source>
</reference>
<evidence type="ECO:0000256" key="2">
    <source>
        <dbReference type="ARBA" id="ARBA00022908"/>
    </source>
</evidence>
<gene>
    <name evidence="4" type="ORF">B7T07_21530</name>
</gene>
<dbReference type="InterPro" id="IPR015094">
    <property type="entry name" value="Integrase_lambda-typ_DNA-bd_N"/>
</dbReference>
<dbReference type="GO" id="GO:0008907">
    <property type="term" value="F:integrase activity"/>
    <property type="evidence" value="ECO:0007669"/>
    <property type="project" value="InterPro"/>
</dbReference>
<organism evidence="4 5">
    <name type="scientific">Cronobacter sakazakii</name>
    <name type="common">Enterobacter sakazakii</name>
    <dbReference type="NCBI Taxonomy" id="28141"/>
    <lineage>
        <taxon>Bacteria</taxon>
        <taxon>Pseudomonadati</taxon>
        <taxon>Pseudomonadota</taxon>
        <taxon>Gammaproteobacteria</taxon>
        <taxon>Enterobacterales</taxon>
        <taxon>Enterobacteriaceae</taxon>
        <taxon>Cronobacter</taxon>
    </lineage>
</organism>
<proteinExistence type="inferred from homology"/>
<protein>
    <submittedName>
        <fullName evidence="4">Integrase</fullName>
    </submittedName>
</protein>
<dbReference type="SUPFAM" id="SSF54171">
    <property type="entry name" value="DNA-binding domain"/>
    <property type="match status" value="1"/>
</dbReference>
<dbReference type="EMBL" id="NCTU01000029">
    <property type="protein sequence ID" value="PUW01274.1"/>
    <property type="molecule type" value="Genomic_DNA"/>
</dbReference>
<evidence type="ECO:0000256" key="1">
    <source>
        <dbReference type="ARBA" id="ARBA00008857"/>
    </source>
</evidence>
<dbReference type="Pfam" id="PF09003">
    <property type="entry name" value="Arm-DNA-bind_1"/>
    <property type="match status" value="1"/>
</dbReference>
<evidence type="ECO:0000313" key="4">
    <source>
        <dbReference type="EMBL" id="PUW01274.1"/>
    </source>
</evidence>
<dbReference type="RefSeq" id="WP_175429548.1">
    <property type="nucleotide sequence ID" value="NZ_NCTU01000029.1"/>
</dbReference>
<feature type="domain" description="Integrase lambda-type N-terminal DNA-binding" evidence="3">
    <location>
        <begin position="1"/>
        <end position="49"/>
    </location>
</feature>